<dbReference type="SUPFAM" id="SSF46689">
    <property type="entry name" value="Homeodomain-like"/>
    <property type="match status" value="1"/>
</dbReference>
<dbReference type="InterPro" id="IPR036271">
    <property type="entry name" value="Tet_transcr_reg_TetR-rel_C_sf"/>
</dbReference>
<evidence type="ECO:0000256" key="4">
    <source>
        <dbReference type="ARBA" id="ARBA00023163"/>
    </source>
</evidence>
<dbReference type="SUPFAM" id="SSF48498">
    <property type="entry name" value="Tetracyclin repressor-like, C-terminal domain"/>
    <property type="match status" value="1"/>
</dbReference>
<organism evidence="7 8">
    <name type="scientific">Jiangella alkaliphila</name>
    <dbReference type="NCBI Taxonomy" id="419479"/>
    <lineage>
        <taxon>Bacteria</taxon>
        <taxon>Bacillati</taxon>
        <taxon>Actinomycetota</taxon>
        <taxon>Actinomycetes</taxon>
        <taxon>Jiangellales</taxon>
        <taxon>Jiangellaceae</taxon>
        <taxon>Jiangella</taxon>
    </lineage>
</organism>
<evidence type="ECO:0000313" key="8">
    <source>
        <dbReference type="Proteomes" id="UP000182977"/>
    </source>
</evidence>
<evidence type="ECO:0000256" key="1">
    <source>
        <dbReference type="ARBA" id="ARBA00022491"/>
    </source>
</evidence>
<reference evidence="8" key="1">
    <citation type="submission" date="2016-10" db="EMBL/GenBank/DDBJ databases">
        <authorList>
            <person name="Varghese N."/>
            <person name="Submissions S."/>
        </authorList>
    </citation>
    <scope>NUCLEOTIDE SEQUENCE [LARGE SCALE GENOMIC DNA]</scope>
    <source>
        <strain evidence="8">DSM 45079</strain>
    </source>
</reference>
<feature type="domain" description="HTH tetR-type" evidence="6">
    <location>
        <begin position="6"/>
        <end position="66"/>
    </location>
</feature>
<sequence>MARTPFLTPSTIADAALRLGDREGGEAMTMRRIAGELGCDPMALYRHFPDRMALLDAVADLALTAVPSPDPALPWDERLRRVADDIRAAALAHPGIAGHVAARPPLAEQGQRIGAGVFAALGDAGLAPAEATRAAQALVATIAAGLAMAVRAGTRDARWHQVSDVLGGLPSAPPGGELHTVGSEEQFSYTVRLLVAGIRAEAAGSA</sequence>
<dbReference type="STRING" id="419479.SAMN04488563_2288"/>
<dbReference type="PANTHER" id="PTHR30055:SF151">
    <property type="entry name" value="TRANSCRIPTIONAL REGULATORY PROTEIN"/>
    <property type="match status" value="1"/>
</dbReference>
<evidence type="ECO:0000256" key="3">
    <source>
        <dbReference type="ARBA" id="ARBA00023125"/>
    </source>
</evidence>
<evidence type="ECO:0000313" key="7">
    <source>
        <dbReference type="EMBL" id="SDU51257.1"/>
    </source>
</evidence>
<dbReference type="GO" id="GO:0046677">
    <property type="term" value="P:response to antibiotic"/>
    <property type="evidence" value="ECO:0007669"/>
    <property type="project" value="InterPro"/>
</dbReference>
<dbReference type="OrthoDB" id="329481at2"/>
<evidence type="ECO:0000259" key="6">
    <source>
        <dbReference type="PROSITE" id="PS50977"/>
    </source>
</evidence>
<dbReference type="GO" id="GO:0000976">
    <property type="term" value="F:transcription cis-regulatory region binding"/>
    <property type="evidence" value="ECO:0007669"/>
    <property type="project" value="TreeGrafter"/>
</dbReference>
<evidence type="ECO:0000256" key="2">
    <source>
        <dbReference type="ARBA" id="ARBA00023015"/>
    </source>
</evidence>
<dbReference type="Pfam" id="PF00440">
    <property type="entry name" value="TetR_N"/>
    <property type="match status" value="1"/>
</dbReference>
<keyword evidence="2" id="KW-0805">Transcription regulation</keyword>
<dbReference type="GO" id="GO:0003700">
    <property type="term" value="F:DNA-binding transcription factor activity"/>
    <property type="evidence" value="ECO:0007669"/>
    <property type="project" value="TreeGrafter"/>
</dbReference>
<protein>
    <submittedName>
        <fullName evidence="7">Tetracyclin repressor, C-terminal all-alpha domain</fullName>
    </submittedName>
</protein>
<dbReference type="PRINTS" id="PR00400">
    <property type="entry name" value="TETREPRESSOR"/>
</dbReference>
<dbReference type="PANTHER" id="PTHR30055">
    <property type="entry name" value="HTH-TYPE TRANSCRIPTIONAL REGULATOR RUTR"/>
    <property type="match status" value="1"/>
</dbReference>
<dbReference type="InterPro" id="IPR001647">
    <property type="entry name" value="HTH_TetR"/>
</dbReference>
<dbReference type="Proteomes" id="UP000182977">
    <property type="component" value="Chromosome I"/>
</dbReference>
<evidence type="ECO:0000256" key="5">
    <source>
        <dbReference type="PROSITE-ProRule" id="PRU00335"/>
    </source>
</evidence>
<keyword evidence="3 5" id="KW-0238">DNA-binding</keyword>
<dbReference type="Gene3D" id="1.10.357.10">
    <property type="entry name" value="Tetracycline Repressor, domain 2"/>
    <property type="match status" value="1"/>
</dbReference>
<dbReference type="InterPro" id="IPR004111">
    <property type="entry name" value="Repressor_TetR_C"/>
</dbReference>
<dbReference type="GO" id="GO:0045892">
    <property type="term" value="P:negative regulation of DNA-templated transcription"/>
    <property type="evidence" value="ECO:0007669"/>
    <property type="project" value="InterPro"/>
</dbReference>
<dbReference type="InterPro" id="IPR009057">
    <property type="entry name" value="Homeodomain-like_sf"/>
</dbReference>
<dbReference type="RefSeq" id="WP_052762804.1">
    <property type="nucleotide sequence ID" value="NZ_LBMC01000037.1"/>
</dbReference>
<keyword evidence="4" id="KW-0804">Transcription</keyword>
<dbReference type="EMBL" id="LT629791">
    <property type="protein sequence ID" value="SDU51257.1"/>
    <property type="molecule type" value="Genomic_DNA"/>
</dbReference>
<gene>
    <name evidence="7" type="ORF">SAMN04488563_2288</name>
</gene>
<dbReference type="InterPro" id="IPR003012">
    <property type="entry name" value="Tet_transcr_reg_TetR"/>
</dbReference>
<dbReference type="InterPro" id="IPR050109">
    <property type="entry name" value="HTH-type_TetR-like_transc_reg"/>
</dbReference>
<dbReference type="Pfam" id="PF02909">
    <property type="entry name" value="TetR_C_1"/>
    <property type="match status" value="1"/>
</dbReference>
<keyword evidence="8" id="KW-1185">Reference proteome</keyword>
<keyword evidence="1" id="KW-0678">Repressor</keyword>
<feature type="DNA-binding region" description="H-T-H motif" evidence="5">
    <location>
        <begin position="29"/>
        <end position="48"/>
    </location>
</feature>
<dbReference type="AlphaFoldDB" id="A0A1H2J498"/>
<accession>A0A1H2J498</accession>
<name>A0A1H2J498_9ACTN</name>
<dbReference type="PROSITE" id="PS50977">
    <property type="entry name" value="HTH_TETR_2"/>
    <property type="match status" value="1"/>
</dbReference>
<proteinExistence type="predicted"/>